<dbReference type="EMBL" id="VEWK01000019">
    <property type="protein sequence ID" value="TNV08915.1"/>
    <property type="molecule type" value="Genomic_DNA"/>
</dbReference>
<evidence type="ECO:0000313" key="3">
    <source>
        <dbReference type="EMBL" id="TNV08915.1"/>
    </source>
</evidence>
<dbReference type="OrthoDB" id="7433551at2"/>
<reference evidence="3 4" key="1">
    <citation type="journal article" date="2011" name="Int. J. Syst. Evol. Microbiol.">
        <title>Ochrobactrum pecoris sp. nov., isolated from farm animals.</title>
        <authorList>
            <person name="Kampfer P."/>
            <person name="Huber B."/>
            <person name="Busse H.J."/>
            <person name="Scholz H.C."/>
            <person name="Tomaso H."/>
            <person name="Hotzel H."/>
            <person name="Melzer F."/>
        </authorList>
    </citation>
    <scope>NUCLEOTIDE SEQUENCE [LARGE SCALE GENOMIC DNA]</scope>
    <source>
        <strain evidence="3 4">08RB2639</strain>
    </source>
</reference>
<dbReference type="PROSITE" id="PS51781">
    <property type="entry name" value="SH3B"/>
    <property type="match status" value="1"/>
</dbReference>
<comment type="caution">
    <text evidence="3">The sequence shown here is derived from an EMBL/GenBank/DDBJ whole genome shotgun (WGS) entry which is preliminary data.</text>
</comment>
<dbReference type="SUPFAM" id="SSF50044">
    <property type="entry name" value="SH3-domain"/>
    <property type="match status" value="1"/>
</dbReference>
<name>A0A5C5CD80_9HYPH</name>
<evidence type="ECO:0000313" key="5">
    <source>
        <dbReference type="Proteomes" id="UP000553980"/>
    </source>
</evidence>
<reference evidence="2 5" key="3">
    <citation type="submission" date="2020-08" db="EMBL/GenBank/DDBJ databases">
        <title>Genomic Encyclopedia of Type Strains, Phase IV (KMG-IV): sequencing the most valuable type-strain genomes for metagenomic binning, comparative biology and taxonomic classification.</title>
        <authorList>
            <person name="Goeker M."/>
        </authorList>
    </citation>
    <scope>NUCLEOTIDE SEQUENCE [LARGE SCALE GENOMIC DNA]</scope>
    <source>
        <strain evidence="2 5">DSM 23868</strain>
    </source>
</reference>
<accession>A0A5C5CD80</accession>
<keyword evidence="5" id="KW-1185">Reference proteome</keyword>
<dbReference type="Proteomes" id="UP000553980">
    <property type="component" value="Unassembled WGS sequence"/>
</dbReference>
<evidence type="ECO:0000313" key="2">
    <source>
        <dbReference type="EMBL" id="MBB4096097.1"/>
    </source>
</evidence>
<dbReference type="AlphaFoldDB" id="A0A5C5CD80"/>
<dbReference type="EMBL" id="JACIEX010000018">
    <property type="protein sequence ID" value="MBB4096097.1"/>
    <property type="molecule type" value="Genomic_DNA"/>
</dbReference>
<protein>
    <submittedName>
        <fullName evidence="3">SH3 domain-containing protein</fullName>
    </submittedName>
</protein>
<reference evidence="3" key="2">
    <citation type="submission" date="2019-06" db="EMBL/GenBank/DDBJ databases">
        <authorList>
            <person name="Hu M."/>
        </authorList>
    </citation>
    <scope>NUCLEOTIDE SEQUENCE</scope>
    <source>
        <strain evidence="3">08RB2639</strain>
    </source>
</reference>
<dbReference type="Proteomes" id="UP000313390">
    <property type="component" value="Unassembled WGS sequence"/>
</dbReference>
<dbReference type="InterPro" id="IPR003646">
    <property type="entry name" value="SH3-like_bac-type"/>
</dbReference>
<dbReference type="Pfam" id="PF08239">
    <property type="entry name" value="SH3_3"/>
    <property type="match status" value="1"/>
</dbReference>
<evidence type="ECO:0000313" key="4">
    <source>
        <dbReference type="Proteomes" id="UP000313390"/>
    </source>
</evidence>
<organism evidence="3 4">
    <name type="scientific">Brucella pecoris</name>
    <dbReference type="NCBI Taxonomy" id="867683"/>
    <lineage>
        <taxon>Bacteria</taxon>
        <taxon>Pseudomonadati</taxon>
        <taxon>Pseudomonadota</taxon>
        <taxon>Alphaproteobacteria</taxon>
        <taxon>Hyphomicrobiales</taxon>
        <taxon>Brucellaceae</taxon>
        <taxon>Brucella/Ochrobactrum group</taxon>
        <taxon>Brucella</taxon>
    </lineage>
</organism>
<dbReference type="SMART" id="SM00287">
    <property type="entry name" value="SH3b"/>
    <property type="match status" value="1"/>
</dbReference>
<sequence length="208" mass="22447">MAKAKNWILGAAALFVLVKVFGKDEPQTVPSSPPVASQPAIQSPEPAIQPLGFVQATSPRQTETPPPSSNRHPLVGKSLYATANVNMRQEPSISGKIITSIERGRTVTALNYRSGWFSVSYDNRTGWVSEQYLAEKPPIAPPKVVNTSRSVAPPVASRVAPARRSGQPARSAYVGTCDCPYDRMRNGRLCGRNSAYSKPGGRSPVCYH</sequence>
<feature type="domain" description="SH3b" evidence="1">
    <location>
        <begin position="76"/>
        <end position="137"/>
    </location>
</feature>
<dbReference type="InterPro" id="IPR036028">
    <property type="entry name" value="SH3-like_dom_sf"/>
</dbReference>
<evidence type="ECO:0000259" key="1">
    <source>
        <dbReference type="PROSITE" id="PS51781"/>
    </source>
</evidence>
<proteinExistence type="predicted"/>
<gene>
    <name evidence="3" type="ORF">FIB18_22800</name>
    <name evidence="2" type="ORF">GGQ79_004651</name>
</gene>
<dbReference type="Gene3D" id="2.30.30.40">
    <property type="entry name" value="SH3 Domains"/>
    <property type="match status" value="1"/>
</dbReference>